<proteinExistence type="predicted"/>
<organism evidence="1 2">
    <name type="scientific">Paraburkholderia megapolitana</name>
    <dbReference type="NCBI Taxonomy" id="420953"/>
    <lineage>
        <taxon>Bacteria</taxon>
        <taxon>Pseudomonadati</taxon>
        <taxon>Pseudomonadota</taxon>
        <taxon>Betaproteobacteria</taxon>
        <taxon>Burkholderiales</taxon>
        <taxon>Burkholderiaceae</taxon>
        <taxon>Paraburkholderia</taxon>
    </lineage>
</organism>
<gene>
    <name evidence="1" type="ORF">SAMN05192543_10299</name>
</gene>
<evidence type="ECO:0000313" key="2">
    <source>
        <dbReference type="Proteomes" id="UP000199548"/>
    </source>
</evidence>
<sequence length="81" mass="9031">MAEQLFLYGVYTIHVRPLELQGSHWDAEYEIRHRNKAVKPWTTVGGDAGYLDQADAIESAHQQAVGDIERGAGIPKPRGFP</sequence>
<dbReference type="OrthoDB" id="9104504at2"/>
<dbReference type="AlphaFoldDB" id="A0A1I3FS05"/>
<accession>A0A1I3FS05</accession>
<dbReference type="RefSeq" id="WP_091009224.1">
    <property type="nucleotide sequence ID" value="NZ_CP041745.1"/>
</dbReference>
<dbReference type="STRING" id="420953.SAMN05192543_10299"/>
<dbReference type="EMBL" id="FOQU01000002">
    <property type="protein sequence ID" value="SFI14058.1"/>
    <property type="molecule type" value="Genomic_DNA"/>
</dbReference>
<evidence type="ECO:0000313" key="1">
    <source>
        <dbReference type="EMBL" id="SFI14058.1"/>
    </source>
</evidence>
<protein>
    <submittedName>
        <fullName evidence="1">Uncharacterized protein</fullName>
    </submittedName>
</protein>
<name>A0A1I3FS05_9BURK</name>
<dbReference type="Proteomes" id="UP000199548">
    <property type="component" value="Unassembled WGS sequence"/>
</dbReference>
<reference evidence="1 2" key="1">
    <citation type="submission" date="2016-10" db="EMBL/GenBank/DDBJ databases">
        <authorList>
            <person name="de Groot N.N."/>
        </authorList>
    </citation>
    <scope>NUCLEOTIDE SEQUENCE [LARGE SCALE GENOMIC DNA]</scope>
    <source>
        <strain evidence="1 2">LMG 23650</strain>
    </source>
</reference>
<keyword evidence="2" id="KW-1185">Reference proteome</keyword>